<protein>
    <submittedName>
        <fullName evidence="2">Uncharacterized protein</fullName>
    </submittedName>
</protein>
<reference evidence="2 3" key="1">
    <citation type="journal article" date="2017" name="Front. Microbiol.">
        <title>Double-Face Meets the Bacterial World: The Opportunistic Pathogen Stenotrophomonas maltophilia.</title>
        <authorList>
            <person name="Lira F."/>
            <person name="Berg G."/>
            <person name="Martinez J.L."/>
        </authorList>
    </citation>
    <scope>NUCLEOTIDE SEQUENCE [LARGE SCALE GENOMIC DNA]</scope>
    <source>
        <strain evidence="2 3">EA1</strain>
    </source>
</reference>
<evidence type="ECO:0000313" key="3">
    <source>
        <dbReference type="Proteomes" id="UP000230167"/>
    </source>
</evidence>
<dbReference type="AlphaFoldDB" id="A0A2J0UCN8"/>
<keyword evidence="1" id="KW-0732">Signal</keyword>
<proteinExistence type="predicted"/>
<dbReference type="Proteomes" id="UP000230167">
    <property type="component" value="Unassembled WGS sequence"/>
</dbReference>
<comment type="caution">
    <text evidence="2">The sequence shown here is derived from an EMBL/GenBank/DDBJ whole genome shotgun (WGS) entry which is preliminary data.</text>
</comment>
<feature type="chain" id="PRO_5014430467" evidence="1">
    <location>
        <begin position="31"/>
        <end position="129"/>
    </location>
</feature>
<evidence type="ECO:0000256" key="1">
    <source>
        <dbReference type="SAM" id="SignalP"/>
    </source>
</evidence>
<feature type="signal peptide" evidence="1">
    <location>
        <begin position="1"/>
        <end position="30"/>
    </location>
</feature>
<accession>A0A2J0UCN8</accession>
<name>A0A2J0UCN8_STEMA</name>
<evidence type="ECO:0000313" key="2">
    <source>
        <dbReference type="EMBL" id="PJL31209.1"/>
    </source>
</evidence>
<organism evidence="2 3">
    <name type="scientific">Stenotrophomonas maltophilia</name>
    <name type="common">Pseudomonas maltophilia</name>
    <name type="synonym">Xanthomonas maltophilia</name>
    <dbReference type="NCBI Taxonomy" id="40324"/>
    <lineage>
        <taxon>Bacteria</taxon>
        <taxon>Pseudomonadati</taxon>
        <taxon>Pseudomonadota</taxon>
        <taxon>Gammaproteobacteria</taxon>
        <taxon>Lysobacterales</taxon>
        <taxon>Lysobacteraceae</taxon>
        <taxon>Stenotrophomonas</taxon>
        <taxon>Stenotrophomonas maltophilia group</taxon>
    </lineage>
</organism>
<gene>
    <name evidence="2" type="ORF">B9Y64_06385</name>
</gene>
<sequence>MEQMMNARVPQLLKVLALPAALLLAGAADAVVFPKELRGTWDIGPEACRLPLSADSDTVIRIEARRLVGFENVDTPRRITRLSTGVLAWSVASESNVAPGVSLEDIYVLKGDNLTVTDGETTKTYRRCR</sequence>
<dbReference type="EMBL" id="NEQV01000002">
    <property type="protein sequence ID" value="PJL31209.1"/>
    <property type="molecule type" value="Genomic_DNA"/>
</dbReference>